<dbReference type="InterPro" id="IPR027417">
    <property type="entry name" value="P-loop_NTPase"/>
</dbReference>
<dbReference type="Pfam" id="PF00071">
    <property type="entry name" value="Ras"/>
    <property type="match status" value="1"/>
</dbReference>
<dbReference type="SMART" id="SM00174">
    <property type="entry name" value="RHO"/>
    <property type="match status" value="1"/>
</dbReference>
<keyword evidence="3" id="KW-1185">Reference proteome</keyword>
<organism evidence="3 4">
    <name type="scientific">Plectus sambesii</name>
    <dbReference type="NCBI Taxonomy" id="2011161"/>
    <lineage>
        <taxon>Eukaryota</taxon>
        <taxon>Metazoa</taxon>
        <taxon>Ecdysozoa</taxon>
        <taxon>Nematoda</taxon>
        <taxon>Chromadorea</taxon>
        <taxon>Plectida</taxon>
        <taxon>Plectina</taxon>
        <taxon>Plectoidea</taxon>
        <taxon>Plectidae</taxon>
        <taxon>Plectus</taxon>
    </lineage>
</organism>
<dbReference type="SUPFAM" id="SSF52540">
    <property type="entry name" value="P-loop containing nucleoside triphosphate hydrolases"/>
    <property type="match status" value="1"/>
</dbReference>
<evidence type="ECO:0000256" key="2">
    <source>
        <dbReference type="ARBA" id="ARBA00022741"/>
    </source>
</evidence>
<dbReference type="NCBIfam" id="TIGR00231">
    <property type="entry name" value="small_GTP"/>
    <property type="match status" value="1"/>
</dbReference>
<dbReference type="Proteomes" id="UP000887566">
    <property type="component" value="Unplaced"/>
</dbReference>
<accession>A0A914UK14</accession>
<dbReference type="GO" id="GO:0005525">
    <property type="term" value="F:GTP binding"/>
    <property type="evidence" value="ECO:0007669"/>
    <property type="project" value="InterPro"/>
</dbReference>
<dbReference type="AlphaFoldDB" id="A0A914UK14"/>
<name>A0A914UK14_9BILA</name>
<reference evidence="4" key="1">
    <citation type="submission" date="2022-11" db="UniProtKB">
        <authorList>
            <consortium name="WormBaseParasite"/>
        </authorList>
    </citation>
    <scope>IDENTIFICATION</scope>
</reference>
<dbReference type="InterPro" id="IPR005225">
    <property type="entry name" value="Small_GTP-bd"/>
</dbReference>
<sequence>MVGIVTTAPKIYRLKVIVAGESCVGKSAIAQVLAGNASNFPKAYSMTPGIELHQKSFTVAPQVSVELLLVDASGNILYDWLVMKSLPKDAILCLVFDMTNRSSFDKMAQWATRIQPFLAKGMPGLILGNKSDLSSRRMVSESVARDFAQQHQLLYFECSAKANTDLQDSFKALAAEWYQRTK</sequence>
<dbReference type="GO" id="GO:0003924">
    <property type="term" value="F:GTPase activity"/>
    <property type="evidence" value="ECO:0007669"/>
    <property type="project" value="InterPro"/>
</dbReference>
<dbReference type="FunFam" id="3.40.50.300:FF:001447">
    <property type="entry name" value="Ras-related protein Rab-1B"/>
    <property type="match status" value="1"/>
</dbReference>
<evidence type="ECO:0000313" key="4">
    <source>
        <dbReference type="WBParaSite" id="PSAMB.scaffold106size78906.g2139.t1"/>
    </source>
</evidence>
<dbReference type="Gene3D" id="3.40.50.300">
    <property type="entry name" value="P-loop containing nucleotide triphosphate hydrolases"/>
    <property type="match status" value="1"/>
</dbReference>
<dbReference type="WBParaSite" id="PSAMB.scaffold106size78906.g2139.t1">
    <property type="protein sequence ID" value="PSAMB.scaffold106size78906.g2139.t1"/>
    <property type="gene ID" value="PSAMB.scaffold106size78906.g2139"/>
</dbReference>
<dbReference type="InterPro" id="IPR001806">
    <property type="entry name" value="Small_GTPase"/>
</dbReference>
<dbReference type="SMART" id="SM00173">
    <property type="entry name" value="RAS"/>
    <property type="match status" value="1"/>
</dbReference>
<evidence type="ECO:0000256" key="1">
    <source>
        <dbReference type="ARBA" id="ARBA00006270"/>
    </source>
</evidence>
<dbReference type="PANTHER" id="PTHR47978">
    <property type="match status" value="1"/>
</dbReference>
<dbReference type="PROSITE" id="PS51419">
    <property type="entry name" value="RAB"/>
    <property type="match status" value="1"/>
</dbReference>
<evidence type="ECO:0000313" key="3">
    <source>
        <dbReference type="Proteomes" id="UP000887566"/>
    </source>
</evidence>
<protein>
    <submittedName>
        <fullName evidence="4">Uncharacterized protein</fullName>
    </submittedName>
</protein>
<comment type="similarity">
    <text evidence="1">Belongs to the small GTPase superfamily. Rab family.</text>
</comment>
<dbReference type="SMART" id="SM00175">
    <property type="entry name" value="RAB"/>
    <property type="match status" value="1"/>
</dbReference>
<proteinExistence type="inferred from homology"/>
<dbReference type="PRINTS" id="PR00449">
    <property type="entry name" value="RASTRNSFRMNG"/>
</dbReference>
<keyword evidence="2" id="KW-0547">Nucleotide-binding</keyword>